<name>A0ABU8VUN3_9BURK</name>
<dbReference type="CDD" id="cd06849">
    <property type="entry name" value="lipoyl_domain"/>
    <property type="match status" value="1"/>
</dbReference>
<reference evidence="2 3" key="1">
    <citation type="submission" date="2024-03" db="EMBL/GenBank/DDBJ databases">
        <title>Novel species of the genus Variovorax.</title>
        <authorList>
            <person name="Liu Q."/>
            <person name="Xin Y.-H."/>
        </authorList>
    </citation>
    <scope>NUCLEOTIDE SEQUENCE [LARGE SCALE GENOMIC DNA]</scope>
    <source>
        <strain evidence="2 3">KACC 18501</strain>
    </source>
</reference>
<dbReference type="Proteomes" id="UP001363010">
    <property type="component" value="Unassembled WGS sequence"/>
</dbReference>
<dbReference type="InterPro" id="IPR019302">
    <property type="entry name" value="CAP12/PCTIR_TIR_dom"/>
</dbReference>
<dbReference type="Pfam" id="PF00364">
    <property type="entry name" value="Biotin_lipoyl"/>
    <property type="match status" value="1"/>
</dbReference>
<dbReference type="EMBL" id="JBBKZV010000002">
    <property type="protein sequence ID" value="MEJ8821525.1"/>
    <property type="molecule type" value="Genomic_DNA"/>
</dbReference>
<organism evidence="2 3">
    <name type="scientific">Variovorax humicola</name>
    <dbReference type="NCBI Taxonomy" id="1769758"/>
    <lineage>
        <taxon>Bacteria</taxon>
        <taxon>Pseudomonadati</taxon>
        <taxon>Pseudomonadota</taxon>
        <taxon>Betaproteobacteria</taxon>
        <taxon>Burkholderiales</taxon>
        <taxon>Comamonadaceae</taxon>
        <taxon>Variovorax</taxon>
    </lineage>
</organism>
<evidence type="ECO:0000313" key="2">
    <source>
        <dbReference type="EMBL" id="MEJ8821525.1"/>
    </source>
</evidence>
<gene>
    <name evidence="2" type="ORF">WKW80_05675</name>
</gene>
<dbReference type="PROSITE" id="PS50968">
    <property type="entry name" value="BIOTINYL_LIPOYL"/>
    <property type="match status" value="1"/>
</dbReference>
<proteinExistence type="predicted"/>
<keyword evidence="3" id="KW-1185">Reference proteome</keyword>
<evidence type="ECO:0000259" key="1">
    <source>
        <dbReference type="PROSITE" id="PS50968"/>
    </source>
</evidence>
<comment type="caution">
    <text evidence="2">The sequence shown here is derived from an EMBL/GenBank/DDBJ whole genome shotgun (WGS) entry which is preliminary data.</text>
</comment>
<feature type="domain" description="Lipoyl-binding" evidence="1">
    <location>
        <begin position="2"/>
        <end position="82"/>
    </location>
</feature>
<dbReference type="RefSeq" id="WP_340362568.1">
    <property type="nucleotide sequence ID" value="NZ_JBBKZV010000002.1"/>
</dbReference>
<dbReference type="InterPro" id="IPR000089">
    <property type="entry name" value="Biotin_lipoyl"/>
</dbReference>
<accession>A0ABU8VUN3</accession>
<dbReference type="Gene3D" id="2.40.50.100">
    <property type="match status" value="1"/>
</dbReference>
<protein>
    <submittedName>
        <fullName evidence="2">TIR domain-containing protein</fullName>
    </submittedName>
</protein>
<sequence>MSSTIEVIACIEFDLGADDKKVWVIETPVKPGDFVVVGDTIVTLENELATLEMPSPKSGRIIRVLVKVGDVVTKHSPIIEIEALKVSRDMPDLPSNASTQKECRNNCVFLVHGHNEALREMCARLMEKLGLKVIILNEQVKRGETIIEKLERHSVVQFAVVLMTGDDIGGKKGAGADSQRSRARQNVVLELGYFMARIDRKNVCVLYESGVELPSDYYGVDYIEIDEKGAWRYALAKELRQGGLDVDLNKL</sequence>
<dbReference type="Pfam" id="PF10137">
    <property type="entry name" value="CAP12-PCTIR_TIR"/>
    <property type="match status" value="1"/>
</dbReference>
<dbReference type="InterPro" id="IPR011053">
    <property type="entry name" value="Single_hybrid_motif"/>
</dbReference>
<evidence type="ECO:0000313" key="3">
    <source>
        <dbReference type="Proteomes" id="UP001363010"/>
    </source>
</evidence>
<dbReference type="SUPFAM" id="SSF51230">
    <property type="entry name" value="Single hybrid motif"/>
    <property type="match status" value="1"/>
</dbReference>